<feature type="signal peptide" evidence="3">
    <location>
        <begin position="1"/>
        <end position="25"/>
    </location>
</feature>
<dbReference type="NCBIfam" id="TIGR00413">
    <property type="entry name" value="rlpA"/>
    <property type="match status" value="1"/>
</dbReference>
<dbReference type="Pfam" id="PF03330">
    <property type="entry name" value="DPBB_1"/>
    <property type="match status" value="1"/>
</dbReference>
<keyword evidence="3" id="KW-0732">Signal</keyword>
<evidence type="ECO:0000256" key="1">
    <source>
        <dbReference type="ARBA" id="ARBA00023239"/>
    </source>
</evidence>
<evidence type="ECO:0000256" key="3">
    <source>
        <dbReference type="HAMAP-Rule" id="MF_02071"/>
    </source>
</evidence>
<dbReference type="InterPro" id="IPR036908">
    <property type="entry name" value="RlpA-like_sf"/>
</dbReference>
<feature type="domain" description="RlpA-like protein double-psi beta-barrel" evidence="5">
    <location>
        <begin position="30"/>
        <end position="112"/>
    </location>
</feature>
<comment type="caution">
    <text evidence="6">The sequence shown here is derived from an EMBL/GenBank/DDBJ whole genome shotgun (WGS) entry which is preliminary data.</text>
</comment>
<dbReference type="InterPro" id="IPR034718">
    <property type="entry name" value="RlpA"/>
</dbReference>
<dbReference type="EC" id="4.2.2.-" evidence="3"/>
<proteinExistence type="inferred from homology"/>
<organism evidence="6 7">
    <name type="scientific">Magnetospirillum sulfuroxidans</name>
    <dbReference type="NCBI Taxonomy" id="611300"/>
    <lineage>
        <taxon>Bacteria</taxon>
        <taxon>Pseudomonadati</taxon>
        <taxon>Pseudomonadota</taxon>
        <taxon>Alphaproteobacteria</taxon>
        <taxon>Rhodospirillales</taxon>
        <taxon>Rhodospirillaceae</taxon>
        <taxon>Magnetospirillum</taxon>
    </lineage>
</organism>
<name>A0ABS5IGU6_9PROT</name>
<dbReference type="InterPro" id="IPR012997">
    <property type="entry name" value="RplA"/>
</dbReference>
<evidence type="ECO:0000256" key="2">
    <source>
        <dbReference type="ARBA" id="ARBA00023316"/>
    </source>
</evidence>
<sequence precursor="true">MLRIIAAKTLALLVGVFIFTGSAFASDVTVASWYGDKYHGRRTASGEIFNARALTAAHPTLPLGSVVEVRRLDNGRAVQVRINDRCGRCGIDLSRAAADHLRMRGDGRATVSVSPVTRVAWAD</sequence>
<dbReference type="InterPro" id="IPR009009">
    <property type="entry name" value="RlpA-like_DPBB"/>
</dbReference>
<reference evidence="6 7" key="1">
    <citation type="submission" date="2021-04" db="EMBL/GenBank/DDBJ databases">
        <title>Magnetospirillum sulfuroxidans sp. nov., a facultative chemolithoautotrophic sulfur-oxidizing alphaproteobacterium isolated from freshwater sediment and proposals for Paramagetospirillum gen. nov., and Magnetospirillaceae fam. nov.</title>
        <authorList>
            <person name="Koziaeva V."/>
            <person name="Geelhoed J.S."/>
            <person name="Sorokin D.Y."/>
            <person name="Grouzdev D.S."/>
        </authorList>
    </citation>
    <scope>NUCLEOTIDE SEQUENCE [LARGE SCALE GENOMIC DNA]</scope>
    <source>
        <strain evidence="6 7">J10</strain>
    </source>
</reference>
<dbReference type="RefSeq" id="WP_211550268.1">
    <property type="nucleotide sequence ID" value="NZ_JAGTUF010000015.1"/>
</dbReference>
<dbReference type="CDD" id="cd22268">
    <property type="entry name" value="DPBB_RlpA-like"/>
    <property type="match status" value="1"/>
</dbReference>
<dbReference type="PANTHER" id="PTHR34183">
    <property type="entry name" value="ENDOLYTIC PEPTIDOGLYCAN TRANSGLYCOSYLASE RLPA"/>
    <property type="match status" value="1"/>
</dbReference>
<evidence type="ECO:0000256" key="4">
    <source>
        <dbReference type="RuleBase" id="RU003495"/>
    </source>
</evidence>
<dbReference type="PANTHER" id="PTHR34183:SF1">
    <property type="entry name" value="ENDOLYTIC PEPTIDOGLYCAN TRANSGLYCOSYLASE RLPA"/>
    <property type="match status" value="1"/>
</dbReference>
<keyword evidence="2 3" id="KW-0961">Cell wall biogenesis/degradation</keyword>
<evidence type="ECO:0000259" key="5">
    <source>
        <dbReference type="Pfam" id="PF03330"/>
    </source>
</evidence>
<protein>
    <recommendedName>
        <fullName evidence="3">Endolytic peptidoglycan transglycosylase RlpA</fullName>
        <ecNumber evidence="3">4.2.2.-</ecNumber>
    </recommendedName>
</protein>
<dbReference type="HAMAP" id="MF_02071">
    <property type="entry name" value="RlpA"/>
    <property type="match status" value="1"/>
</dbReference>
<feature type="chain" id="PRO_5044907233" description="Endolytic peptidoglycan transglycosylase RlpA" evidence="3">
    <location>
        <begin position="26"/>
        <end position="123"/>
    </location>
</feature>
<dbReference type="Gene3D" id="2.40.40.10">
    <property type="entry name" value="RlpA-like domain"/>
    <property type="match status" value="1"/>
</dbReference>
<keyword evidence="7" id="KW-1185">Reference proteome</keyword>
<keyword evidence="1 3" id="KW-0456">Lyase</keyword>
<dbReference type="EMBL" id="JAGTUF010000015">
    <property type="protein sequence ID" value="MBR9972918.1"/>
    <property type="molecule type" value="Genomic_DNA"/>
</dbReference>
<dbReference type="SUPFAM" id="SSF50685">
    <property type="entry name" value="Barwin-like endoglucanases"/>
    <property type="match status" value="1"/>
</dbReference>
<dbReference type="Proteomes" id="UP000680714">
    <property type="component" value="Unassembled WGS sequence"/>
</dbReference>
<gene>
    <name evidence="3" type="primary">rlpA</name>
    <name evidence="6" type="ORF">KEC16_14435</name>
</gene>
<comment type="function">
    <text evidence="3">Lytic transglycosylase with a strong preference for naked glycan strands that lack stem peptides.</text>
</comment>
<comment type="similarity">
    <text evidence="3 4">Belongs to the RlpA family.</text>
</comment>
<evidence type="ECO:0000313" key="7">
    <source>
        <dbReference type="Proteomes" id="UP000680714"/>
    </source>
</evidence>
<accession>A0ABS5IGU6</accession>
<evidence type="ECO:0000313" key="6">
    <source>
        <dbReference type="EMBL" id="MBR9972918.1"/>
    </source>
</evidence>